<dbReference type="Gene3D" id="1.10.10.60">
    <property type="entry name" value="Homeodomain-like"/>
    <property type="match status" value="1"/>
</dbReference>
<evidence type="ECO:0000313" key="6">
    <source>
        <dbReference type="EMBL" id="AZR72295.1"/>
    </source>
</evidence>
<dbReference type="SUPFAM" id="SSF100950">
    <property type="entry name" value="NagB/RpiA/CoA transferase-like"/>
    <property type="match status" value="1"/>
</dbReference>
<keyword evidence="4" id="KW-0804">Transcription</keyword>
<sequence>MESIERLKLIVQVAQMYYEYGQTQQAIANKLGISRPTVSRLLAQAREKGIVQIIIHNPLGYCSKLEEIFRTEFDLKEVIITPLVGENPILTLAEIAANYLYRILKDGDTIGVAWGNTLHHVSQFLKPKNLSNIRVVQMKGGMGLSGTNIHASQIIEKFSTAYRGKAYFLPVPAIVDTVSVKKAFMSDSSLRRTIQVGAEINVAIYSIGALDSSAAQIEAGYLTAQEIYALQAKGAVGDICSRFFTIDGEVADPALDERTIGIELNDLKDKEYAIAVAGGKEKAAGILGAMRGGFLNVLITDEETATLVLEKAGIKYPA</sequence>
<dbReference type="KEGG" id="aft:BBF96_02125"/>
<keyword evidence="7" id="KW-1185">Reference proteome</keyword>
<name>A0A3Q9HP61_9FIRM</name>
<dbReference type="Proteomes" id="UP000267250">
    <property type="component" value="Chromosome"/>
</dbReference>
<dbReference type="InterPro" id="IPR051054">
    <property type="entry name" value="SorC_transcr_regulators"/>
</dbReference>
<evidence type="ECO:0000256" key="3">
    <source>
        <dbReference type="ARBA" id="ARBA00023125"/>
    </source>
</evidence>
<dbReference type="Pfam" id="PF04198">
    <property type="entry name" value="Sugar-bind"/>
    <property type="match status" value="1"/>
</dbReference>
<dbReference type="GO" id="GO:0003677">
    <property type="term" value="F:DNA binding"/>
    <property type="evidence" value="ECO:0007669"/>
    <property type="project" value="UniProtKB-KW"/>
</dbReference>
<dbReference type="Gene3D" id="3.40.50.1360">
    <property type="match status" value="1"/>
</dbReference>
<accession>A0A3Q9HP61</accession>
<dbReference type="InterPro" id="IPR009057">
    <property type="entry name" value="Homeodomain-like_sf"/>
</dbReference>
<evidence type="ECO:0000256" key="4">
    <source>
        <dbReference type="ARBA" id="ARBA00023163"/>
    </source>
</evidence>
<dbReference type="AlphaFoldDB" id="A0A3Q9HP61"/>
<dbReference type="InterPro" id="IPR007630">
    <property type="entry name" value="RNA_pol_sigma70_r4"/>
</dbReference>
<dbReference type="GO" id="GO:0030246">
    <property type="term" value="F:carbohydrate binding"/>
    <property type="evidence" value="ECO:0007669"/>
    <property type="project" value="InterPro"/>
</dbReference>
<dbReference type="SUPFAM" id="SSF46689">
    <property type="entry name" value="Homeodomain-like"/>
    <property type="match status" value="1"/>
</dbReference>
<dbReference type="RefSeq" id="WP_127015630.1">
    <property type="nucleotide sequence ID" value="NZ_CP016379.1"/>
</dbReference>
<evidence type="ECO:0000313" key="7">
    <source>
        <dbReference type="Proteomes" id="UP000267250"/>
    </source>
</evidence>
<dbReference type="OrthoDB" id="58802at2"/>
<dbReference type="InterPro" id="IPR037171">
    <property type="entry name" value="NagB/RpiA_transferase-like"/>
</dbReference>
<dbReference type="PANTHER" id="PTHR34294:SF1">
    <property type="entry name" value="TRANSCRIPTIONAL REGULATOR LSRR"/>
    <property type="match status" value="1"/>
</dbReference>
<dbReference type="GO" id="GO:0006352">
    <property type="term" value="P:DNA-templated transcription initiation"/>
    <property type="evidence" value="ECO:0007669"/>
    <property type="project" value="InterPro"/>
</dbReference>
<dbReference type="PROSITE" id="PS51063">
    <property type="entry name" value="HTH_CRP_2"/>
    <property type="match status" value="1"/>
</dbReference>
<dbReference type="GO" id="GO:0003700">
    <property type="term" value="F:DNA-binding transcription factor activity"/>
    <property type="evidence" value="ECO:0007669"/>
    <property type="project" value="InterPro"/>
</dbReference>
<protein>
    <recommendedName>
        <fullName evidence="5">HTH crp-type domain-containing protein</fullName>
    </recommendedName>
</protein>
<evidence type="ECO:0000256" key="2">
    <source>
        <dbReference type="ARBA" id="ARBA00023015"/>
    </source>
</evidence>
<dbReference type="InterPro" id="IPR007324">
    <property type="entry name" value="Sugar-bd_dom_put"/>
</dbReference>
<dbReference type="EMBL" id="CP016379">
    <property type="protein sequence ID" value="AZR72295.1"/>
    <property type="molecule type" value="Genomic_DNA"/>
</dbReference>
<evidence type="ECO:0000256" key="1">
    <source>
        <dbReference type="ARBA" id="ARBA00010466"/>
    </source>
</evidence>
<comment type="similarity">
    <text evidence="1">Belongs to the SorC transcriptional regulatory family.</text>
</comment>
<keyword evidence="2" id="KW-0805">Transcription regulation</keyword>
<gene>
    <name evidence="6" type="ORF">BBF96_02125</name>
</gene>
<dbReference type="Pfam" id="PF04545">
    <property type="entry name" value="Sigma70_r4"/>
    <property type="match status" value="1"/>
</dbReference>
<proteinExistence type="inferred from homology"/>
<dbReference type="InterPro" id="IPR012318">
    <property type="entry name" value="HTH_CRP"/>
</dbReference>
<dbReference type="PANTHER" id="PTHR34294">
    <property type="entry name" value="TRANSCRIPTIONAL REGULATOR-RELATED"/>
    <property type="match status" value="1"/>
</dbReference>
<organism evidence="6 7">
    <name type="scientific">Anoxybacter fermentans</name>
    <dbReference type="NCBI Taxonomy" id="1323375"/>
    <lineage>
        <taxon>Bacteria</taxon>
        <taxon>Bacillati</taxon>
        <taxon>Bacillota</taxon>
        <taxon>Clostridia</taxon>
        <taxon>Halanaerobiales</taxon>
        <taxon>Anoxybacter</taxon>
    </lineage>
</organism>
<reference evidence="6 7" key="1">
    <citation type="submission" date="2016-07" db="EMBL/GenBank/DDBJ databases">
        <title>Genome and transcriptome analysis of iron-reducing fermentative bacteria Anoxybacter fermentans.</title>
        <authorList>
            <person name="Zeng X."/>
            <person name="Shao Z."/>
        </authorList>
    </citation>
    <scope>NUCLEOTIDE SEQUENCE [LARGE SCALE GENOMIC DNA]</scope>
    <source>
        <strain evidence="6 7">DY22613</strain>
    </source>
</reference>
<keyword evidence="3" id="KW-0238">DNA-binding</keyword>
<feature type="domain" description="HTH crp-type" evidence="5">
    <location>
        <begin position="1"/>
        <end position="59"/>
    </location>
</feature>
<evidence type="ECO:0000259" key="5">
    <source>
        <dbReference type="PROSITE" id="PS51063"/>
    </source>
</evidence>